<dbReference type="AlphaFoldDB" id="A0A7X3LX69"/>
<comment type="caution">
    <text evidence="4">The sequence shown here is derived from an EMBL/GenBank/DDBJ whole genome shotgun (WGS) entry which is preliminary data.</text>
</comment>
<feature type="region of interest" description="Disordered" evidence="1">
    <location>
        <begin position="34"/>
        <end position="57"/>
    </location>
</feature>
<organism evidence="4 5">
    <name type="scientific">Stappia sediminis</name>
    <dbReference type="NCBI Taxonomy" id="2692190"/>
    <lineage>
        <taxon>Bacteria</taxon>
        <taxon>Pseudomonadati</taxon>
        <taxon>Pseudomonadota</taxon>
        <taxon>Alphaproteobacteria</taxon>
        <taxon>Hyphomicrobiales</taxon>
        <taxon>Stappiaceae</taxon>
        <taxon>Stappia</taxon>
    </lineage>
</organism>
<proteinExistence type="predicted"/>
<dbReference type="RefSeq" id="WP_160777028.1">
    <property type="nucleotide sequence ID" value="NZ_WUMV01000008.1"/>
</dbReference>
<evidence type="ECO:0000313" key="4">
    <source>
        <dbReference type="EMBL" id="MXN66791.1"/>
    </source>
</evidence>
<dbReference type="SUPFAM" id="SSF50346">
    <property type="entry name" value="PRC-barrel domain"/>
    <property type="match status" value="1"/>
</dbReference>
<keyword evidence="5" id="KW-1185">Reference proteome</keyword>
<evidence type="ECO:0000313" key="5">
    <source>
        <dbReference type="Proteomes" id="UP000433101"/>
    </source>
</evidence>
<feature type="signal peptide" evidence="2">
    <location>
        <begin position="1"/>
        <end position="24"/>
    </location>
</feature>
<reference evidence="4 5" key="1">
    <citation type="submission" date="2019-12" db="EMBL/GenBank/DDBJ databases">
        <authorList>
            <person name="Li M."/>
        </authorList>
    </citation>
    <scope>NUCLEOTIDE SEQUENCE [LARGE SCALE GENOMIC DNA]</scope>
    <source>
        <strain evidence="4 5">GBMRC 2046</strain>
    </source>
</reference>
<accession>A0A7X3LX69</accession>
<dbReference type="Proteomes" id="UP000433101">
    <property type="component" value="Unassembled WGS sequence"/>
</dbReference>
<feature type="chain" id="PRO_5031574131" description="PRC-barrel domain-containing protein" evidence="2">
    <location>
        <begin position="25"/>
        <end position="143"/>
    </location>
</feature>
<dbReference type="Pfam" id="PF05239">
    <property type="entry name" value="PRC"/>
    <property type="match status" value="1"/>
</dbReference>
<evidence type="ECO:0000256" key="2">
    <source>
        <dbReference type="SAM" id="SignalP"/>
    </source>
</evidence>
<sequence>MTRPLKWLIFALVLAAFLGLDAYAVQPAAQDAAQAPNQAGETEKKPPSTADGQPVPRDAETVWIGLPLVNSDGKTIGTVAGIRRDNEGIVREVTAETGGMLGFFTSRRAIPVDRIVPESERIVVPMTDQEIEEMPEPGDAAGK</sequence>
<dbReference type="Gene3D" id="2.30.30.240">
    <property type="entry name" value="PRC-barrel domain"/>
    <property type="match status" value="1"/>
</dbReference>
<evidence type="ECO:0000256" key="1">
    <source>
        <dbReference type="SAM" id="MobiDB-lite"/>
    </source>
</evidence>
<gene>
    <name evidence="4" type="ORF">GR183_17900</name>
</gene>
<dbReference type="InterPro" id="IPR011033">
    <property type="entry name" value="PRC_barrel-like_sf"/>
</dbReference>
<name>A0A7X3LX69_9HYPH</name>
<feature type="domain" description="PRC-barrel" evidence="3">
    <location>
        <begin position="64"/>
        <end position="125"/>
    </location>
</feature>
<keyword evidence="2" id="KW-0732">Signal</keyword>
<evidence type="ECO:0000259" key="3">
    <source>
        <dbReference type="Pfam" id="PF05239"/>
    </source>
</evidence>
<dbReference type="EMBL" id="WUMV01000008">
    <property type="protein sequence ID" value="MXN66791.1"/>
    <property type="molecule type" value="Genomic_DNA"/>
</dbReference>
<dbReference type="InterPro" id="IPR027275">
    <property type="entry name" value="PRC-brl_dom"/>
</dbReference>
<protein>
    <recommendedName>
        <fullName evidence="3">PRC-barrel domain-containing protein</fullName>
    </recommendedName>
</protein>